<organism evidence="8 9">
    <name type="scientific">Microbacterium testaceum</name>
    <name type="common">Aureobacterium testaceum</name>
    <name type="synonym">Brevibacterium testaceum</name>
    <dbReference type="NCBI Taxonomy" id="2033"/>
    <lineage>
        <taxon>Bacteria</taxon>
        <taxon>Bacillati</taxon>
        <taxon>Actinomycetota</taxon>
        <taxon>Actinomycetes</taxon>
        <taxon>Micrococcales</taxon>
        <taxon>Microbacteriaceae</taxon>
        <taxon>Microbacterium</taxon>
    </lineage>
</organism>
<dbReference type="AlphaFoldDB" id="A0A147F3G3"/>
<comment type="cofactor">
    <cofactor evidence="6">
        <name>Mg(2+)</name>
        <dbReference type="ChEBI" id="CHEBI:18420"/>
    </cofactor>
</comment>
<keyword evidence="1 6" id="KW-1277">Toxin-antitoxin system</keyword>
<evidence type="ECO:0000256" key="5">
    <source>
        <dbReference type="ARBA" id="ARBA00022842"/>
    </source>
</evidence>
<dbReference type="PATRIC" id="fig|2033.4.peg.854"/>
<keyword evidence="5 6" id="KW-0460">Magnesium</keyword>
<evidence type="ECO:0000256" key="1">
    <source>
        <dbReference type="ARBA" id="ARBA00022649"/>
    </source>
</evidence>
<dbReference type="SUPFAM" id="SSF88723">
    <property type="entry name" value="PIN domain-like"/>
    <property type="match status" value="1"/>
</dbReference>
<feature type="binding site" evidence="6">
    <location>
        <position position="92"/>
    </location>
    <ligand>
        <name>Mg(2+)</name>
        <dbReference type="ChEBI" id="CHEBI:18420"/>
    </ligand>
</feature>
<comment type="caution">
    <text evidence="8">The sequence shown here is derived from an EMBL/GenBank/DDBJ whole genome shotgun (WGS) entry which is preliminary data.</text>
</comment>
<dbReference type="GO" id="GO:0016787">
    <property type="term" value="F:hydrolase activity"/>
    <property type="evidence" value="ECO:0007669"/>
    <property type="project" value="UniProtKB-KW"/>
</dbReference>
<sequence>MIVLDAGVIIALFTPGDAHHDRAKKLLADDPGPFLMHPLTVAETLVGAARVGREAEMWRALRALRVEAVDMGPDEPVLVATLRARHSLKMPDTCVLAAATHLDAPLATFDDRLGAVADQLSLRHHA</sequence>
<keyword evidence="6" id="KW-0800">Toxin</keyword>
<dbReference type="InterPro" id="IPR002716">
    <property type="entry name" value="PIN_dom"/>
</dbReference>
<comment type="similarity">
    <text evidence="6">Belongs to the PINc/VapC protein family.</text>
</comment>
<evidence type="ECO:0000256" key="2">
    <source>
        <dbReference type="ARBA" id="ARBA00022722"/>
    </source>
</evidence>
<evidence type="ECO:0000256" key="3">
    <source>
        <dbReference type="ARBA" id="ARBA00022723"/>
    </source>
</evidence>
<dbReference type="RefSeq" id="WP_058595368.1">
    <property type="nucleotide sequence ID" value="NZ_LDRR01000146.1"/>
</dbReference>
<evidence type="ECO:0000313" key="8">
    <source>
        <dbReference type="EMBL" id="KTS07891.1"/>
    </source>
</evidence>
<dbReference type="EMBL" id="LDRV01000113">
    <property type="protein sequence ID" value="KTS07891.1"/>
    <property type="molecule type" value="Genomic_DNA"/>
</dbReference>
<dbReference type="EC" id="3.1.-.-" evidence="6"/>
<keyword evidence="2 6" id="KW-0540">Nuclease</keyword>
<protein>
    <recommendedName>
        <fullName evidence="6">Ribonuclease VapC</fullName>
        <shortName evidence="6">RNase VapC</shortName>
        <ecNumber evidence="6">3.1.-.-</ecNumber>
    </recommendedName>
    <alternativeName>
        <fullName evidence="6">Toxin VapC</fullName>
    </alternativeName>
</protein>
<keyword evidence="4 6" id="KW-0378">Hydrolase</keyword>
<dbReference type="InterPro" id="IPR029060">
    <property type="entry name" value="PIN-like_dom_sf"/>
</dbReference>
<accession>A0A147F3G3</accession>
<dbReference type="InterPro" id="IPR022907">
    <property type="entry name" value="VapC_family"/>
</dbReference>
<dbReference type="GO" id="GO:0000287">
    <property type="term" value="F:magnesium ion binding"/>
    <property type="evidence" value="ECO:0007669"/>
    <property type="project" value="UniProtKB-UniRule"/>
</dbReference>
<dbReference type="CDD" id="cd09854">
    <property type="entry name" value="PIN_VapC-like"/>
    <property type="match status" value="1"/>
</dbReference>
<name>A0A147F3G3_MICTE</name>
<dbReference type="Proteomes" id="UP000072189">
    <property type="component" value="Unassembled WGS sequence"/>
</dbReference>
<gene>
    <name evidence="6" type="primary">vapC</name>
    <name evidence="8" type="ORF">RSA3_16220</name>
</gene>
<evidence type="ECO:0000313" key="9">
    <source>
        <dbReference type="Proteomes" id="UP000072189"/>
    </source>
</evidence>
<dbReference type="Pfam" id="PF01850">
    <property type="entry name" value="PIN"/>
    <property type="match status" value="1"/>
</dbReference>
<keyword evidence="3 6" id="KW-0479">Metal-binding</keyword>
<evidence type="ECO:0000256" key="6">
    <source>
        <dbReference type="HAMAP-Rule" id="MF_00265"/>
    </source>
</evidence>
<proteinExistence type="inferred from homology"/>
<comment type="function">
    <text evidence="6">Toxic component of a toxin-antitoxin (TA) system. An RNase.</text>
</comment>
<reference evidence="8 9" key="1">
    <citation type="journal article" date="2016" name="Front. Microbiol.">
        <title>Genomic Resource of Rice Seed Associated Bacteria.</title>
        <authorList>
            <person name="Midha S."/>
            <person name="Bansal K."/>
            <person name="Sharma S."/>
            <person name="Kumar N."/>
            <person name="Patil P.P."/>
            <person name="Chaudhry V."/>
            <person name="Patil P.B."/>
        </authorList>
    </citation>
    <scope>NUCLEOTIDE SEQUENCE [LARGE SCALE GENOMIC DNA]</scope>
    <source>
        <strain evidence="8 9">RSA3</strain>
    </source>
</reference>
<evidence type="ECO:0000259" key="7">
    <source>
        <dbReference type="Pfam" id="PF01850"/>
    </source>
</evidence>
<feature type="binding site" evidence="6">
    <location>
        <position position="5"/>
    </location>
    <ligand>
        <name>Mg(2+)</name>
        <dbReference type="ChEBI" id="CHEBI:18420"/>
    </ligand>
</feature>
<dbReference type="Gene3D" id="3.40.50.1010">
    <property type="entry name" value="5'-nuclease"/>
    <property type="match status" value="1"/>
</dbReference>
<dbReference type="GO" id="GO:0004540">
    <property type="term" value="F:RNA nuclease activity"/>
    <property type="evidence" value="ECO:0007669"/>
    <property type="project" value="InterPro"/>
</dbReference>
<evidence type="ECO:0000256" key="4">
    <source>
        <dbReference type="ARBA" id="ARBA00022801"/>
    </source>
</evidence>
<feature type="domain" description="PIN" evidence="7">
    <location>
        <begin position="2"/>
        <end position="117"/>
    </location>
</feature>
<dbReference type="HAMAP" id="MF_00265">
    <property type="entry name" value="VapC_Nob1"/>
    <property type="match status" value="1"/>
</dbReference>
<dbReference type="GO" id="GO:0090729">
    <property type="term" value="F:toxin activity"/>
    <property type="evidence" value="ECO:0007669"/>
    <property type="project" value="UniProtKB-KW"/>
</dbReference>